<dbReference type="PANTHER" id="PTHR21467">
    <property type="entry name" value="PROTEIN PHOSPHATASE 4 REGULATORY SUBUNIT 4 PPP4R4"/>
    <property type="match status" value="1"/>
</dbReference>
<dbReference type="InterPro" id="IPR039918">
    <property type="entry name" value="PPP4R4"/>
</dbReference>
<dbReference type="AlphaFoldDB" id="A0A067BE20"/>
<accession>A0A067BE20</accession>
<dbReference type="OrthoDB" id="340346at2759"/>
<dbReference type="VEuPathDB" id="FungiDB:SPRG_18110"/>
<dbReference type="STRING" id="695850.A0A067BE20"/>
<feature type="non-terminal residue" evidence="1">
    <location>
        <position position="116"/>
    </location>
</feature>
<organism evidence="1 2">
    <name type="scientific">Saprolegnia parasitica (strain CBS 223.65)</name>
    <dbReference type="NCBI Taxonomy" id="695850"/>
    <lineage>
        <taxon>Eukaryota</taxon>
        <taxon>Sar</taxon>
        <taxon>Stramenopiles</taxon>
        <taxon>Oomycota</taxon>
        <taxon>Saprolegniomycetes</taxon>
        <taxon>Saprolegniales</taxon>
        <taxon>Saprolegniaceae</taxon>
        <taxon>Saprolegnia</taxon>
    </lineage>
</organism>
<name>A0A067BE20_SAPPC</name>
<dbReference type="InterPro" id="IPR016024">
    <property type="entry name" value="ARM-type_fold"/>
</dbReference>
<evidence type="ECO:0000313" key="1">
    <source>
        <dbReference type="EMBL" id="KDO16363.1"/>
    </source>
</evidence>
<keyword evidence="2" id="KW-1185">Reference proteome</keyword>
<reference evidence="1 2" key="1">
    <citation type="journal article" date="2013" name="PLoS Genet.">
        <title>Distinctive expansion of potential virulence genes in the genome of the oomycete fish pathogen Saprolegnia parasitica.</title>
        <authorList>
            <person name="Jiang R.H."/>
            <person name="de Bruijn I."/>
            <person name="Haas B.J."/>
            <person name="Belmonte R."/>
            <person name="Lobach L."/>
            <person name="Christie J."/>
            <person name="van den Ackerveken G."/>
            <person name="Bottin A."/>
            <person name="Bulone V."/>
            <person name="Diaz-Moreno S.M."/>
            <person name="Dumas B."/>
            <person name="Fan L."/>
            <person name="Gaulin E."/>
            <person name="Govers F."/>
            <person name="Grenville-Briggs L.J."/>
            <person name="Horner N.R."/>
            <person name="Levin J.Z."/>
            <person name="Mammella M."/>
            <person name="Meijer H.J."/>
            <person name="Morris P."/>
            <person name="Nusbaum C."/>
            <person name="Oome S."/>
            <person name="Phillips A.J."/>
            <person name="van Rooyen D."/>
            <person name="Rzeszutek E."/>
            <person name="Saraiva M."/>
            <person name="Secombes C.J."/>
            <person name="Seidl M.F."/>
            <person name="Snel B."/>
            <person name="Stassen J.H."/>
            <person name="Sykes S."/>
            <person name="Tripathy S."/>
            <person name="van den Berg H."/>
            <person name="Vega-Arreguin J.C."/>
            <person name="Wawra S."/>
            <person name="Young S.K."/>
            <person name="Zeng Q."/>
            <person name="Dieguez-Uribeondo J."/>
            <person name="Russ C."/>
            <person name="Tyler B.M."/>
            <person name="van West P."/>
        </authorList>
    </citation>
    <scope>NUCLEOTIDE SEQUENCE [LARGE SCALE GENOMIC DNA]</scope>
    <source>
        <strain evidence="1 2">CBS 223.65</strain>
    </source>
</reference>
<gene>
    <name evidence="1" type="ORF">SPRG_18110</name>
</gene>
<dbReference type="GeneID" id="24139636"/>
<dbReference type="Gene3D" id="1.25.10.10">
    <property type="entry name" value="Leucine-rich Repeat Variant"/>
    <property type="match status" value="1"/>
</dbReference>
<evidence type="ECO:0000313" key="2">
    <source>
        <dbReference type="Proteomes" id="UP000030745"/>
    </source>
</evidence>
<dbReference type="InterPro" id="IPR011989">
    <property type="entry name" value="ARM-like"/>
</dbReference>
<dbReference type="KEGG" id="spar:SPRG_18110"/>
<dbReference type="Proteomes" id="UP000030745">
    <property type="component" value="Unassembled WGS sequence"/>
</dbReference>
<proteinExistence type="predicted"/>
<dbReference type="SUPFAM" id="SSF48371">
    <property type="entry name" value="ARM repeat"/>
    <property type="match status" value="1"/>
</dbReference>
<protein>
    <submittedName>
        <fullName evidence="1">Uncharacterized protein</fullName>
    </submittedName>
</protein>
<dbReference type="RefSeq" id="XP_012212932.1">
    <property type="nucleotide sequence ID" value="XM_012357542.1"/>
</dbReference>
<sequence length="116" mass="13028">MAFRTLVSLYDFYPKKEREAQILPVLLDVIAYTPSSFGRLVFKLFTLNDFCAESSSVLLAAFNRLGRHAENEVRLACAYNFPAVVLSFGANQYSAQLDELLQALTQDKVESVRITA</sequence>
<dbReference type="PANTHER" id="PTHR21467:SF0">
    <property type="entry name" value="SERINE_THREONINE-PROTEIN PHOSPHATASE 4 REGULATORY SUBUNIT 4"/>
    <property type="match status" value="1"/>
</dbReference>
<dbReference type="EMBL" id="KK584167">
    <property type="protein sequence ID" value="KDO16363.1"/>
    <property type="molecule type" value="Genomic_DNA"/>
</dbReference>